<gene>
    <name evidence="2" type="ORF">IPP58_10340</name>
</gene>
<evidence type="ECO:0000313" key="3">
    <source>
        <dbReference type="Proteomes" id="UP000886657"/>
    </source>
</evidence>
<dbReference type="PRINTS" id="PR00111">
    <property type="entry name" value="ABHYDROLASE"/>
</dbReference>
<dbReference type="Pfam" id="PF12697">
    <property type="entry name" value="Abhydrolase_6"/>
    <property type="match status" value="1"/>
</dbReference>
<dbReference type="InterPro" id="IPR050266">
    <property type="entry name" value="AB_hydrolase_sf"/>
</dbReference>
<feature type="domain" description="AB hydrolase-1" evidence="1">
    <location>
        <begin position="70"/>
        <end position="295"/>
    </location>
</feature>
<dbReference type="GO" id="GO:0016020">
    <property type="term" value="C:membrane"/>
    <property type="evidence" value="ECO:0007669"/>
    <property type="project" value="TreeGrafter"/>
</dbReference>
<dbReference type="PANTHER" id="PTHR43798:SF33">
    <property type="entry name" value="HYDROLASE, PUTATIVE (AFU_ORTHOLOGUE AFUA_2G14860)-RELATED"/>
    <property type="match status" value="1"/>
</dbReference>
<evidence type="ECO:0000259" key="1">
    <source>
        <dbReference type="Pfam" id="PF12697"/>
    </source>
</evidence>
<dbReference type="EMBL" id="JADKIO010000008">
    <property type="protein sequence ID" value="MBK9796877.1"/>
    <property type="molecule type" value="Genomic_DNA"/>
</dbReference>
<dbReference type="PANTHER" id="PTHR43798">
    <property type="entry name" value="MONOACYLGLYCEROL LIPASE"/>
    <property type="match status" value="1"/>
</dbReference>
<evidence type="ECO:0000313" key="2">
    <source>
        <dbReference type="EMBL" id="MBK9796877.1"/>
    </source>
</evidence>
<dbReference type="AlphaFoldDB" id="A0A9D7XI50"/>
<comment type="caution">
    <text evidence="2">The sequence shown here is derived from an EMBL/GenBank/DDBJ whole genome shotgun (WGS) entry which is preliminary data.</text>
</comment>
<dbReference type="InterPro" id="IPR000073">
    <property type="entry name" value="AB_hydrolase_1"/>
</dbReference>
<dbReference type="Proteomes" id="UP000886657">
    <property type="component" value="Unassembled WGS sequence"/>
</dbReference>
<reference evidence="2" key="1">
    <citation type="submission" date="2020-10" db="EMBL/GenBank/DDBJ databases">
        <title>Connecting structure to function with the recovery of over 1000 high-quality activated sludge metagenome-assembled genomes encoding full-length rRNA genes using long-read sequencing.</title>
        <authorList>
            <person name="Singleton C.M."/>
            <person name="Petriglieri F."/>
            <person name="Kristensen J.M."/>
            <person name="Kirkegaard R.H."/>
            <person name="Michaelsen T.Y."/>
            <person name="Andersen M.H."/>
            <person name="Karst S.M."/>
            <person name="Dueholm M.S."/>
            <person name="Nielsen P.H."/>
            <person name="Albertsen M."/>
        </authorList>
    </citation>
    <scope>NUCLEOTIDE SEQUENCE</scope>
    <source>
        <strain evidence="2">Skiv_18-Q3-R9-52_MAXAC.067</strain>
    </source>
</reference>
<proteinExistence type="predicted"/>
<organism evidence="2 3">
    <name type="scientific">Candidatus Geothrix skivensis</name>
    <dbReference type="NCBI Taxonomy" id="2954439"/>
    <lineage>
        <taxon>Bacteria</taxon>
        <taxon>Pseudomonadati</taxon>
        <taxon>Acidobacteriota</taxon>
        <taxon>Holophagae</taxon>
        <taxon>Holophagales</taxon>
        <taxon>Holophagaceae</taxon>
        <taxon>Geothrix</taxon>
    </lineage>
</organism>
<sequence>MSLGWMFGALLLAACLAVGLVLGWLLLKRPLALWDWGTRRGLTSAGLKQVVVQAPAGPQTVFVGGTGPVLVFLHGAGHHAGTWLQSARALRGQFTLVIPDLAGHGDSAPAAGPIQAAEIVSGLEAVIASQAQGRPVTLVGNSLGAWMAMVVATRHPDWVERVIAVNGGPLKGANAEVSLLPATREEARTTMTQLRDAGSPAIPDHVLDDLVRRTRSGPLARFSATAASMEDWMLTEEQLRTLRVPVRLIWGVADGLMPLDYAQRMVAVLPDVELIPLDRCGHVPQQEAPERFLAALRRALGETPGAR</sequence>
<dbReference type="Gene3D" id="3.40.50.1820">
    <property type="entry name" value="alpha/beta hydrolase"/>
    <property type="match status" value="1"/>
</dbReference>
<dbReference type="InterPro" id="IPR029058">
    <property type="entry name" value="AB_hydrolase_fold"/>
</dbReference>
<dbReference type="GO" id="GO:0016787">
    <property type="term" value="F:hydrolase activity"/>
    <property type="evidence" value="ECO:0007669"/>
    <property type="project" value="UniProtKB-KW"/>
</dbReference>
<accession>A0A9D7XI50</accession>
<dbReference type="SUPFAM" id="SSF53474">
    <property type="entry name" value="alpha/beta-Hydrolases"/>
    <property type="match status" value="1"/>
</dbReference>
<keyword evidence="2" id="KW-0378">Hydrolase</keyword>
<name>A0A9D7XI50_9BACT</name>
<protein>
    <submittedName>
        <fullName evidence="2">Alpha/beta hydrolase</fullName>
    </submittedName>
</protein>